<sequence length="58" mass="5677">MTRRAHPWSALGNTATTAGLLTPGIAAPGAAAAVDPRTDLRVLVVDDGAGPSARSPAG</sequence>
<organism evidence="1 2">
    <name type="scientific">Streptomyces broussonetiae</name>
    <dbReference type="NCBI Taxonomy" id="2686304"/>
    <lineage>
        <taxon>Bacteria</taxon>
        <taxon>Bacillati</taxon>
        <taxon>Actinomycetota</taxon>
        <taxon>Actinomycetes</taxon>
        <taxon>Kitasatosporales</taxon>
        <taxon>Streptomycetaceae</taxon>
        <taxon>Streptomyces</taxon>
    </lineage>
</organism>
<proteinExistence type="predicted"/>
<dbReference type="EMBL" id="CP047020">
    <property type="protein sequence ID" value="QHA04235.1"/>
    <property type="molecule type" value="Genomic_DNA"/>
</dbReference>
<protein>
    <submittedName>
        <fullName evidence="1">Uncharacterized protein</fullName>
    </submittedName>
</protein>
<evidence type="ECO:0000313" key="1">
    <source>
        <dbReference type="EMBL" id="QHA04235.1"/>
    </source>
</evidence>
<evidence type="ECO:0000313" key="2">
    <source>
        <dbReference type="Proteomes" id="UP000436138"/>
    </source>
</evidence>
<dbReference type="KEGG" id="sbro:GQF42_13890"/>
<gene>
    <name evidence="1" type="ORF">GQF42_13890</name>
</gene>
<dbReference type="AlphaFoldDB" id="A0A6I6N5T3"/>
<dbReference type="Proteomes" id="UP000436138">
    <property type="component" value="Chromosome"/>
</dbReference>
<accession>A0A6I6N5T3</accession>
<reference evidence="1 2" key="1">
    <citation type="submission" date="2019-12" db="EMBL/GenBank/DDBJ databases">
        <title>Streptomyces sp. strain T44 isolated from rhizosphere soil of Broussonetia papyrifera.</title>
        <authorList>
            <person name="Mo P."/>
        </authorList>
    </citation>
    <scope>NUCLEOTIDE SEQUENCE [LARGE SCALE GENOMIC DNA]</scope>
    <source>
        <strain evidence="1 2">T44</strain>
    </source>
</reference>
<name>A0A6I6N5T3_9ACTN</name>
<keyword evidence="2" id="KW-1185">Reference proteome</keyword>
<dbReference type="RefSeq" id="WP_158919945.1">
    <property type="nucleotide sequence ID" value="NZ_CP047020.1"/>
</dbReference>